<keyword evidence="5" id="KW-0539">Nucleus</keyword>
<organism evidence="7 8">
    <name type="scientific">Blastomyces percursus</name>
    <dbReference type="NCBI Taxonomy" id="1658174"/>
    <lineage>
        <taxon>Eukaryota</taxon>
        <taxon>Fungi</taxon>
        <taxon>Dikarya</taxon>
        <taxon>Ascomycota</taxon>
        <taxon>Pezizomycotina</taxon>
        <taxon>Eurotiomycetes</taxon>
        <taxon>Eurotiomycetidae</taxon>
        <taxon>Onygenales</taxon>
        <taxon>Ajellomycetaceae</taxon>
        <taxon>Blastomyces</taxon>
    </lineage>
</organism>
<dbReference type="PANTHER" id="PTHR31845:SF39">
    <property type="entry name" value="TRANSCRIPTION FACTOR PBCR-RELATED"/>
    <property type="match status" value="1"/>
</dbReference>
<feature type="compositionally biased region" description="Polar residues" evidence="6">
    <location>
        <begin position="265"/>
        <end position="275"/>
    </location>
</feature>
<feature type="compositionally biased region" description="Low complexity" evidence="6">
    <location>
        <begin position="283"/>
        <end position="300"/>
    </location>
</feature>
<evidence type="ECO:0000256" key="6">
    <source>
        <dbReference type="SAM" id="MobiDB-lite"/>
    </source>
</evidence>
<evidence type="ECO:0000313" key="7">
    <source>
        <dbReference type="EMBL" id="OJD20132.1"/>
    </source>
</evidence>
<dbReference type="VEuPathDB" id="FungiDB:ACJ73_08536"/>
<accession>A0A1J9QW97</accession>
<comment type="subcellular location">
    <subcellularLocation>
        <location evidence="1">Nucleus</location>
    </subcellularLocation>
</comment>
<name>A0A1J9QW97_9EURO</name>
<proteinExistence type="predicted"/>
<dbReference type="STRING" id="1658174.A0A1J9QW97"/>
<dbReference type="AlphaFoldDB" id="A0A1J9QW97"/>
<keyword evidence="3" id="KW-0238">DNA-binding</keyword>
<dbReference type="GO" id="GO:0005634">
    <property type="term" value="C:nucleus"/>
    <property type="evidence" value="ECO:0007669"/>
    <property type="project" value="UniProtKB-SubCell"/>
</dbReference>
<evidence type="ECO:0000256" key="4">
    <source>
        <dbReference type="ARBA" id="ARBA00023163"/>
    </source>
</evidence>
<evidence type="ECO:0008006" key="9">
    <source>
        <dbReference type="Google" id="ProtNLM"/>
    </source>
</evidence>
<feature type="compositionally biased region" description="Low complexity" evidence="6">
    <location>
        <begin position="308"/>
        <end position="317"/>
    </location>
</feature>
<evidence type="ECO:0000256" key="3">
    <source>
        <dbReference type="ARBA" id="ARBA00023125"/>
    </source>
</evidence>
<keyword evidence="4" id="KW-0804">Transcription</keyword>
<sequence length="436" mass="48695">MALHSPNIMRWTRYMDECLEVLETSAFSFPSDKLFCQHVRLQHIIEEFELQLAWESPAPAVDGTRESQAGNAHKIFMRQLEDWNNAVPEECWNETLNFSRHFANLYIKEVAMTLASRRSHSSFDEHSSQKITISTSDFSTCVDSLDHLFHIIHSLDMSAIRAMPTVYFIRMIYTAIVLIKLRFVAMEQQQTDDTKQHADFDLQVSERLEMLIQIFAGWGELWPAAKLTMVFKNLKTWVEKHGSSQMTLHELSWLSPWAFGKEGDQISSPSASPDNQHQHRVEAPLASDTLSPPSPLSSLTYSQLQEITPTTPETSSPNPFPATVGNPVPPVFPDFSSMPPISMDLDLDQIFPDAMQGFGLDFGDLGNNASWSPPDGGLAIGGLAGNEALKTDMSSAEWSGILEGVSSPVINVGVEVNVDDAMKGLEFGDREFQRGV</sequence>
<protein>
    <recommendedName>
        <fullName evidence="9">Transcription factor domain-containing protein</fullName>
    </recommendedName>
</protein>
<dbReference type="EMBL" id="LGTZ01002044">
    <property type="protein sequence ID" value="OJD20132.1"/>
    <property type="molecule type" value="Genomic_DNA"/>
</dbReference>
<dbReference type="GO" id="GO:0000981">
    <property type="term" value="F:DNA-binding transcription factor activity, RNA polymerase II-specific"/>
    <property type="evidence" value="ECO:0007669"/>
    <property type="project" value="TreeGrafter"/>
</dbReference>
<reference evidence="7 8" key="1">
    <citation type="submission" date="2015-08" db="EMBL/GenBank/DDBJ databases">
        <title>Emmonsia species relationships and genome sequence.</title>
        <authorList>
            <person name="Cuomo C.A."/>
            <person name="Schwartz I.S."/>
            <person name="Kenyon C."/>
            <person name="De Hoog G.S."/>
            <person name="Govender N.P."/>
            <person name="Botha A."/>
            <person name="Moreno L."/>
            <person name="De Vries M."/>
            <person name="Munoz J.F."/>
            <person name="Stielow J.B."/>
        </authorList>
    </citation>
    <scope>NUCLEOTIDE SEQUENCE [LARGE SCALE GENOMIC DNA]</scope>
    <source>
        <strain evidence="7 8">EI222</strain>
    </source>
</reference>
<evidence type="ECO:0000256" key="2">
    <source>
        <dbReference type="ARBA" id="ARBA00023015"/>
    </source>
</evidence>
<dbReference type="GO" id="GO:0000976">
    <property type="term" value="F:transcription cis-regulatory region binding"/>
    <property type="evidence" value="ECO:0007669"/>
    <property type="project" value="TreeGrafter"/>
</dbReference>
<keyword evidence="2" id="KW-0805">Transcription regulation</keyword>
<feature type="region of interest" description="Disordered" evidence="6">
    <location>
        <begin position="264"/>
        <end position="327"/>
    </location>
</feature>
<gene>
    <name evidence="7" type="ORF">ACJ73_08536</name>
</gene>
<evidence type="ECO:0000256" key="5">
    <source>
        <dbReference type="ARBA" id="ARBA00023242"/>
    </source>
</evidence>
<evidence type="ECO:0000256" key="1">
    <source>
        <dbReference type="ARBA" id="ARBA00004123"/>
    </source>
</evidence>
<comment type="caution">
    <text evidence="7">The sequence shown here is derived from an EMBL/GenBank/DDBJ whole genome shotgun (WGS) entry which is preliminary data.</text>
</comment>
<dbReference type="PANTHER" id="PTHR31845">
    <property type="entry name" value="FINGER DOMAIN PROTEIN, PUTATIVE-RELATED"/>
    <property type="match status" value="1"/>
</dbReference>
<evidence type="ECO:0000313" key="8">
    <source>
        <dbReference type="Proteomes" id="UP000242791"/>
    </source>
</evidence>
<dbReference type="Proteomes" id="UP000242791">
    <property type="component" value="Unassembled WGS sequence"/>
</dbReference>
<dbReference type="InterPro" id="IPR051089">
    <property type="entry name" value="prtT"/>
</dbReference>
<keyword evidence="8" id="KW-1185">Reference proteome</keyword>
<dbReference type="OrthoDB" id="8062037at2759"/>